<dbReference type="InterPro" id="IPR036188">
    <property type="entry name" value="FAD/NAD-bd_sf"/>
</dbReference>
<dbReference type="PANTHER" id="PTHR42923:SF17">
    <property type="entry name" value="AMINE OXIDASE DOMAIN-CONTAINING PROTEIN"/>
    <property type="match status" value="1"/>
</dbReference>
<name>A0A4P7P213_9GAMM</name>
<dbReference type="InterPro" id="IPR050464">
    <property type="entry name" value="Zeta_carotene_desat/Oxidored"/>
</dbReference>
<dbReference type="InterPro" id="IPR002937">
    <property type="entry name" value="Amino_oxidase"/>
</dbReference>
<keyword evidence="3" id="KW-1185">Reference proteome</keyword>
<dbReference type="AlphaFoldDB" id="A0A4P7P213"/>
<dbReference type="Gene3D" id="3.50.50.60">
    <property type="entry name" value="FAD/NAD(P)-binding domain"/>
    <property type="match status" value="1"/>
</dbReference>
<dbReference type="RefSeq" id="WP_223260894.1">
    <property type="nucleotide sequence ID" value="NZ_CP032096.1"/>
</dbReference>
<reference evidence="2 3" key="1">
    <citation type="submission" date="2018-08" db="EMBL/GenBank/DDBJ databases">
        <title>Horizontal acquisition of hydrogen conversion ability and other habitat adaptations in Hydrogenovibrio crunogenus strains.</title>
        <authorList>
            <person name="Gonnella G."/>
            <person name="Adam N."/>
            <person name="Perner M."/>
        </authorList>
    </citation>
    <scope>NUCLEOTIDE SEQUENCE [LARGE SCALE GENOMIC DNA]</scope>
    <source>
        <strain evidence="2 3">SP-41</strain>
    </source>
</reference>
<dbReference type="GO" id="GO:0016491">
    <property type="term" value="F:oxidoreductase activity"/>
    <property type="evidence" value="ECO:0007669"/>
    <property type="project" value="TreeGrafter"/>
</dbReference>
<dbReference type="FunFam" id="1.10.405.20:FF:000001">
    <property type="entry name" value="Amine oxidase"/>
    <property type="match status" value="1"/>
</dbReference>
<dbReference type="Gene3D" id="3.30.70.1990">
    <property type="match status" value="1"/>
</dbReference>
<dbReference type="Proteomes" id="UP000296201">
    <property type="component" value="Chromosome"/>
</dbReference>
<sequence>MNTETTKIMPEKQKIAVVGSGISGIASAWFLSQNHDVTLFEKNDYIGGHTHTVEIQDDQNQTLPVDTGFIVYNEPNYPLLTAMFQHLNIETILTEMSFAVSIDNGKIEYSGNNLNTLFAQRRNLFSVTHWNMISDIVRFNRRAKQDLAARSKNLVEMTLGHYLEKHKMSPAMRDYYLLPMAAAIWSCPTHTMLKFPVLSFLQFFENHGLLNIENRPQWQTVANGSIEYLKAILRQETFTHLKHNKVTQVTPDPGANQVKVTTESGKASYFDQVVLASHADESYQMIAEDYQPDFCLLQAFQYQKNTAYLHSDTQLMPCRKNTWAAWNYLREMQHEEKRVAVTYWMNRLQSLKTETPVFVTLNPIKQPDPDKTFKVFEYDHPVFNQAAISAQKHLIDLQGKHGLYFAGAYTGYGFHEDGLRSAVAIAKYFGVTLPWQKDTPMDEEPNHA</sequence>
<gene>
    <name evidence="2" type="ORF">GHNINEIG_02268</name>
</gene>
<evidence type="ECO:0000313" key="3">
    <source>
        <dbReference type="Proteomes" id="UP000296201"/>
    </source>
</evidence>
<evidence type="ECO:0000259" key="1">
    <source>
        <dbReference type="Pfam" id="PF01593"/>
    </source>
</evidence>
<keyword evidence="2" id="KW-0830">Ubiquinone</keyword>
<evidence type="ECO:0000313" key="2">
    <source>
        <dbReference type="EMBL" id="QBZ84191.1"/>
    </source>
</evidence>
<organism evidence="2 3">
    <name type="scientific">Hydrogenovibrio crunogenus</name>
    <dbReference type="NCBI Taxonomy" id="39765"/>
    <lineage>
        <taxon>Bacteria</taxon>
        <taxon>Pseudomonadati</taxon>
        <taxon>Pseudomonadota</taxon>
        <taxon>Gammaproteobacteria</taxon>
        <taxon>Thiotrichales</taxon>
        <taxon>Piscirickettsiaceae</taxon>
        <taxon>Hydrogenovibrio</taxon>
    </lineage>
</organism>
<protein>
    <submittedName>
        <fullName evidence="2">NADH-ubiquinone oxidoreductase subunit 6</fullName>
    </submittedName>
</protein>
<feature type="domain" description="Amine oxidase" evidence="1">
    <location>
        <begin position="22"/>
        <end position="283"/>
    </location>
</feature>
<dbReference type="PANTHER" id="PTHR42923">
    <property type="entry name" value="PROTOPORPHYRINOGEN OXIDASE"/>
    <property type="match status" value="1"/>
</dbReference>
<dbReference type="Gene3D" id="1.10.405.20">
    <property type="match status" value="1"/>
</dbReference>
<dbReference type="Pfam" id="PF01593">
    <property type="entry name" value="Amino_oxidase"/>
    <property type="match status" value="1"/>
</dbReference>
<accession>A0A4P7P213</accession>
<dbReference type="SUPFAM" id="SSF51905">
    <property type="entry name" value="FAD/NAD(P)-binding domain"/>
    <property type="match status" value="1"/>
</dbReference>
<dbReference type="EMBL" id="CP032096">
    <property type="protein sequence ID" value="QBZ84191.1"/>
    <property type="molecule type" value="Genomic_DNA"/>
</dbReference>
<proteinExistence type="predicted"/>